<evidence type="ECO:0000313" key="9">
    <source>
        <dbReference type="Proteomes" id="UP000576082"/>
    </source>
</evidence>
<feature type="transmembrane region" description="Helical" evidence="6">
    <location>
        <begin position="188"/>
        <end position="211"/>
    </location>
</feature>
<reference evidence="8 9" key="1">
    <citation type="submission" date="2020-04" db="EMBL/GenBank/DDBJ databases">
        <title>Flammeovirga sp. SR4, a novel species isolated from seawater.</title>
        <authorList>
            <person name="Wang X."/>
        </authorList>
    </citation>
    <scope>NUCLEOTIDE SEQUENCE [LARGE SCALE GENOMIC DNA]</scope>
    <source>
        <strain evidence="8 9">ATCC 23126</strain>
    </source>
</reference>
<accession>A0A7X9RZ45</accession>
<organism evidence="8 9">
    <name type="scientific">Flammeovirga aprica JL-4</name>
    <dbReference type="NCBI Taxonomy" id="694437"/>
    <lineage>
        <taxon>Bacteria</taxon>
        <taxon>Pseudomonadati</taxon>
        <taxon>Bacteroidota</taxon>
        <taxon>Cytophagia</taxon>
        <taxon>Cytophagales</taxon>
        <taxon>Flammeovirgaceae</taxon>
        <taxon>Flammeovirga</taxon>
    </lineage>
</organism>
<dbReference type="EMBL" id="JABANE010000096">
    <property type="protein sequence ID" value="NME71400.1"/>
    <property type="molecule type" value="Genomic_DNA"/>
</dbReference>
<evidence type="ECO:0000256" key="3">
    <source>
        <dbReference type="ARBA" id="ARBA00022692"/>
    </source>
</evidence>
<evidence type="ECO:0000256" key="2">
    <source>
        <dbReference type="ARBA" id="ARBA00022475"/>
    </source>
</evidence>
<dbReference type="GO" id="GO:0005886">
    <property type="term" value="C:plasma membrane"/>
    <property type="evidence" value="ECO:0007669"/>
    <property type="project" value="UniProtKB-SubCell"/>
</dbReference>
<feature type="transmembrane region" description="Helical" evidence="6">
    <location>
        <begin position="261"/>
        <end position="284"/>
    </location>
</feature>
<keyword evidence="3 6" id="KW-0812">Transmembrane</keyword>
<evidence type="ECO:0000256" key="6">
    <source>
        <dbReference type="SAM" id="Phobius"/>
    </source>
</evidence>
<evidence type="ECO:0000259" key="7">
    <source>
        <dbReference type="Pfam" id="PF06271"/>
    </source>
</evidence>
<dbReference type="Proteomes" id="UP000576082">
    <property type="component" value="Unassembled WGS sequence"/>
</dbReference>
<feature type="domain" description="RDD" evidence="7">
    <location>
        <begin position="87"/>
        <end position="221"/>
    </location>
</feature>
<evidence type="ECO:0000313" key="8">
    <source>
        <dbReference type="EMBL" id="NME71400.1"/>
    </source>
</evidence>
<comment type="caution">
    <text evidence="8">The sequence shown here is derived from an EMBL/GenBank/DDBJ whole genome shotgun (WGS) entry which is preliminary data.</text>
</comment>
<evidence type="ECO:0000256" key="4">
    <source>
        <dbReference type="ARBA" id="ARBA00022989"/>
    </source>
</evidence>
<evidence type="ECO:0000256" key="5">
    <source>
        <dbReference type="ARBA" id="ARBA00023136"/>
    </source>
</evidence>
<feature type="transmembrane region" description="Helical" evidence="6">
    <location>
        <begin position="96"/>
        <end position="118"/>
    </location>
</feature>
<feature type="transmembrane region" description="Helical" evidence="6">
    <location>
        <begin position="130"/>
        <end position="150"/>
    </location>
</feature>
<keyword evidence="5 6" id="KW-0472">Membrane</keyword>
<dbReference type="InterPro" id="IPR010432">
    <property type="entry name" value="RDD"/>
</dbReference>
<keyword evidence="4 6" id="KW-1133">Transmembrane helix</keyword>
<name>A0A7X9RZ45_9BACT</name>
<dbReference type="PANTHER" id="PTHR36115">
    <property type="entry name" value="PROLINE-RICH ANTIGEN HOMOLOG-RELATED"/>
    <property type="match status" value="1"/>
</dbReference>
<dbReference type="Pfam" id="PF06271">
    <property type="entry name" value="RDD"/>
    <property type="match status" value="1"/>
</dbReference>
<dbReference type="InterPro" id="IPR051791">
    <property type="entry name" value="Pra-immunoreactive"/>
</dbReference>
<gene>
    <name evidence="8" type="ORF">HHU12_25770</name>
</gene>
<protein>
    <submittedName>
        <fullName evidence="8">RDD family protein</fullName>
    </submittedName>
</protein>
<dbReference type="AlphaFoldDB" id="A0A7X9RZ45"/>
<dbReference type="RefSeq" id="WP_169659615.1">
    <property type="nucleotide sequence ID" value="NZ_JABANE010000096.1"/>
</dbReference>
<feature type="transmembrane region" description="Helical" evidence="6">
    <location>
        <begin position="319"/>
        <end position="338"/>
    </location>
</feature>
<keyword evidence="9" id="KW-1185">Reference proteome</keyword>
<evidence type="ECO:0000256" key="1">
    <source>
        <dbReference type="ARBA" id="ARBA00004651"/>
    </source>
</evidence>
<feature type="transmembrane region" description="Helical" evidence="6">
    <location>
        <begin position="291"/>
        <end position="313"/>
    </location>
</feature>
<proteinExistence type="predicted"/>
<keyword evidence="2" id="KW-1003">Cell membrane</keyword>
<comment type="subcellular location">
    <subcellularLocation>
        <location evidence="1">Cell membrane</location>
        <topology evidence="1">Multi-pass membrane protein</topology>
    </subcellularLocation>
</comment>
<sequence>MEKYNCPRCNTSYAYGSKFCHECGCDLEMELTEHQTNYEYQENYSSASANIYTNSSSSDTYTSIEEEGNIGETTLPSIDFDEVELKAPFGARLHAYFLDSLIAITLAIPSIIFALLGVDILKHAFYFSEVIIFFVLSGLLLLLPLLYMLLKDGMGKGQSIGKKVVGLTVINVDTLEPCSKGQSFLRNFILMFLNTIPVIGNTLEVIIAVIAEDGKRLGDRAVRTQVIEIEHVIFELDKINDTESTSEGGDILDENDEKSDILLFMYILVVGITMFSQIGLGFLMPELYRDISYIFMFLTMFQIASLILVPLAIRDGDIKPVFIIISVLASISLLLVNIQSLLE</sequence>